<dbReference type="AlphaFoldDB" id="A0ABD3SRJ3"/>
<dbReference type="Proteomes" id="UP001530377">
    <property type="component" value="Unassembled WGS sequence"/>
</dbReference>
<protein>
    <submittedName>
        <fullName evidence="1">Uncharacterized protein</fullName>
    </submittedName>
</protein>
<comment type="caution">
    <text evidence="1">The sequence shown here is derived from an EMBL/GenBank/DDBJ whole genome shotgun (WGS) entry which is preliminary data.</text>
</comment>
<organism evidence="1 2">
    <name type="scientific">Cyclostephanos tholiformis</name>
    <dbReference type="NCBI Taxonomy" id="382380"/>
    <lineage>
        <taxon>Eukaryota</taxon>
        <taxon>Sar</taxon>
        <taxon>Stramenopiles</taxon>
        <taxon>Ochrophyta</taxon>
        <taxon>Bacillariophyta</taxon>
        <taxon>Coscinodiscophyceae</taxon>
        <taxon>Thalassiosirophycidae</taxon>
        <taxon>Stephanodiscales</taxon>
        <taxon>Stephanodiscaceae</taxon>
        <taxon>Cyclostephanos</taxon>
    </lineage>
</organism>
<sequence length="82" mass="9117">MRGGGGRTSPQVCRRRRRLHLSHLSHLSSGLPFTHETTTAPAAAMTNPLNDKIYEEEEMAPPSSDDDMEDGRVVVVVVLLRY</sequence>
<dbReference type="EMBL" id="JALLPB020000010">
    <property type="protein sequence ID" value="KAL3826990.1"/>
    <property type="molecule type" value="Genomic_DNA"/>
</dbReference>
<proteinExistence type="predicted"/>
<keyword evidence="2" id="KW-1185">Reference proteome</keyword>
<gene>
    <name evidence="1" type="ORF">ACHAXA_000054</name>
</gene>
<name>A0ABD3SRJ3_9STRA</name>
<evidence type="ECO:0000313" key="1">
    <source>
        <dbReference type="EMBL" id="KAL3826990.1"/>
    </source>
</evidence>
<evidence type="ECO:0000313" key="2">
    <source>
        <dbReference type="Proteomes" id="UP001530377"/>
    </source>
</evidence>
<reference evidence="1 2" key="1">
    <citation type="submission" date="2024-10" db="EMBL/GenBank/DDBJ databases">
        <title>Updated reference genomes for cyclostephanoid diatoms.</title>
        <authorList>
            <person name="Roberts W.R."/>
            <person name="Alverson A.J."/>
        </authorList>
    </citation>
    <scope>NUCLEOTIDE SEQUENCE [LARGE SCALE GENOMIC DNA]</scope>
    <source>
        <strain evidence="1 2">AJA228-03</strain>
    </source>
</reference>
<accession>A0ABD3SRJ3</accession>